<reference evidence="1 2" key="1">
    <citation type="journal article" date="2015" name="Antimicrob. Agents Chemother.">
        <title>Whole-Genome Sequencing Identifies Emergence of a Quinolone Resistance Mutation in a Case of Stenotrophomonas maltophilia Bacteremia.</title>
        <authorList>
            <person name="Pak T.R."/>
            <person name="Altman D.R."/>
            <person name="Attie O."/>
            <person name="Sebra R."/>
            <person name="Hamula C.L."/>
            <person name="Lewis M."/>
            <person name="Deikus G."/>
            <person name="Newman L.C."/>
            <person name="Fang G."/>
            <person name="Hand J."/>
            <person name="Papel G."/>
            <person name="Wallach F."/>
            <person name="Schadt E.E."/>
            <person name="Huprikar S."/>
            <person name="van Bakel H."/>
            <person name="Kasarskis A."/>
            <person name="Bashir A."/>
        </authorList>
    </citation>
    <scope>NUCLEOTIDE SEQUENCE [LARGE SCALE GENOMIC DNA]</scope>
    <source>
        <strain evidence="1 2">ISMMS6</strain>
    </source>
</reference>
<protein>
    <submittedName>
        <fullName evidence="1">Uncharacterized protein</fullName>
    </submittedName>
</protein>
<dbReference type="AlphaFoldDB" id="A0AB34TGT2"/>
<organism evidence="1 2">
    <name type="scientific">Stenotrophomonas maltophilia</name>
    <name type="common">Pseudomonas maltophilia</name>
    <name type="synonym">Xanthomonas maltophilia</name>
    <dbReference type="NCBI Taxonomy" id="40324"/>
    <lineage>
        <taxon>Bacteria</taxon>
        <taxon>Pseudomonadati</taxon>
        <taxon>Pseudomonadota</taxon>
        <taxon>Gammaproteobacteria</taxon>
        <taxon>Lysobacterales</taxon>
        <taxon>Lysobacteraceae</taxon>
        <taxon>Stenotrophomonas</taxon>
        <taxon>Stenotrophomonas maltophilia group</taxon>
    </lineage>
</organism>
<name>A0AB34TGT2_STEMA</name>
<sequence length="95" mass="10234">MALSHIDTGCTCQDCAFAQSVQKQPALLPRALGVCFIFCRQMCQQTLLSVDTDCAAVIVIRCPLGMAVDHVQKLQRSINTACRPGSAVGHMNRVA</sequence>
<dbReference type="Proteomes" id="UP000037632">
    <property type="component" value="Unassembled WGS sequence"/>
</dbReference>
<dbReference type="EMBL" id="JZIW01000001">
    <property type="protein sequence ID" value="KOO82211.1"/>
    <property type="molecule type" value="Genomic_DNA"/>
</dbReference>
<comment type="caution">
    <text evidence="1">The sequence shown here is derived from an EMBL/GenBank/DDBJ whole genome shotgun (WGS) entry which is preliminary data.</text>
</comment>
<accession>A0AB34TGT2</accession>
<gene>
    <name evidence="1" type="ORF">VL23_02625</name>
</gene>
<proteinExistence type="predicted"/>
<evidence type="ECO:0000313" key="2">
    <source>
        <dbReference type="Proteomes" id="UP000037632"/>
    </source>
</evidence>
<evidence type="ECO:0000313" key="1">
    <source>
        <dbReference type="EMBL" id="KOO82211.1"/>
    </source>
</evidence>